<dbReference type="SMART" id="SM00225">
    <property type="entry name" value="BTB"/>
    <property type="match status" value="1"/>
</dbReference>
<dbReference type="Pfam" id="PF07707">
    <property type="entry name" value="BACK"/>
    <property type="match status" value="1"/>
</dbReference>
<evidence type="ECO:0008006" key="5">
    <source>
        <dbReference type="Google" id="ProtNLM"/>
    </source>
</evidence>
<dbReference type="PANTHER" id="PTHR45774:SF3">
    <property type="entry name" value="BTB (POZ) DOMAIN-CONTAINING 2B-RELATED"/>
    <property type="match status" value="1"/>
</dbReference>
<accession>A0A015J4G2</accession>
<dbReference type="Gene3D" id="3.30.710.10">
    <property type="entry name" value="Potassium Channel Kv1.1, Chain A"/>
    <property type="match status" value="1"/>
</dbReference>
<dbReference type="PANTHER" id="PTHR45774">
    <property type="entry name" value="BTB/POZ DOMAIN-CONTAINING"/>
    <property type="match status" value="1"/>
</dbReference>
<comment type="caution">
    <text evidence="3">The sequence shown here is derived from an EMBL/GenBank/DDBJ whole genome shotgun (WGS) entry which is preliminary data.</text>
</comment>
<name>A0A015J4G2_RHIIW</name>
<evidence type="ECO:0000259" key="1">
    <source>
        <dbReference type="PROSITE" id="PS50097"/>
    </source>
</evidence>
<dbReference type="Pfam" id="PF07534">
    <property type="entry name" value="TLD"/>
    <property type="match status" value="1"/>
</dbReference>
<dbReference type="HOGENOM" id="CLU_021542_0_2_1"/>
<dbReference type="EMBL" id="JEMT01023264">
    <property type="protein sequence ID" value="EXX64397.1"/>
    <property type="molecule type" value="Genomic_DNA"/>
</dbReference>
<dbReference type="PROSITE" id="PS50097">
    <property type="entry name" value="BTB"/>
    <property type="match status" value="1"/>
</dbReference>
<evidence type="ECO:0000259" key="2">
    <source>
        <dbReference type="PROSITE" id="PS51886"/>
    </source>
</evidence>
<evidence type="ECO:0000313" key="3">
    <source>
        <dbReference type="EMBL" id="EXX64397.1"/>
    </source>
</evidence>
<feature type="domain" description="TLDc" evidence="2">
    <location>
        <begin position="303"/>
        <end position="465"/>
    </location>
</feature>
<keyword evidence="4" id="KW-1185">Reference proteome</keyword>
<dbReference type="InterPro" id="IPR000210">
    <property type="entry name" value="BTB/POZ_dom"/>
</dbReference>
<dbReference type="AlphaFoldDB" id="A0A015J4G2"/>
<dbReference type="InterPro" id="IPR011705">
    <property type="entry name" value="BACK"/>
</dbReference>
<protein>
    <recommendedName>
        <fullName evidence="5">Kelch-like protein 17</fullName>
    </recommendedName>
</protein>
<organism evidence="3 4">
    <name type="scientific">Rhizophagus irregularis (strain DAOM 197198w)</name>
    <name type="common">Glomus intraradices</name>
    <dbReference type="NCBI Taxonomy" id="1432141"/>
    <lineage>
        <taxon>Eukaryota</taxon>
        <taxon>Fungi</taxon>
        <taxon>Fungi incertae sedis</taxon>
        <taxon>Mucoromycota</taxon>
        <taxon>Glomeromycotina</taxon>
        <taxon>Glomeromycetes</taxon>
        <taxon>Glomerales</taxon>
        <taxon>Glomeraceae</taxon>
        <taxon>Rhizophagus</taxon>
    </lineage>
</organism>
<dbReference type="OrthoDB" id="45365at2759"/>
<gene>
    <name evidence="3" type="ORF">RirG_143100</name>
</gene>
<dbReference type="PROSITE" id="PS51886">
    <property type="entry name" value="TLDC"/>
    <property type="match status" value="1"/>
</dbReference>
<evidence type="ECO:0000313" key="4">
    <source>
        <dbReference type="Proteomes" id="UP000022910"/>
    </source>
</evidence>
<dbReference type="InterPro" id="IPR011333">
    <property type="entry name" value="SKP1/BTB/POZ_sf"/>
</dbReference>
<dbReference type="Pfam" id="PF00651">
    <property type="entry name" value="BTB"/>
    <property type="match status" value="1"/>
</dbReference>
<dbReference type="Proteomes" id="UP000022910">
    <property type="component" value="Unassembled WGS sequence"/>
</dbReference>
<proteinExistence type="predicted"/>
<reference evidence="3 4" key="1">
    <citation type="submission" date="2014-02" db="EMBL/GenBank/DDBJ databases">
        <title>Single nucleus genome sequencing reveals high similarity among nuclei of an endomycorrhizal fungus.</title>
        <authorList>
            <person name="Lin K."/>
            <person name="Geurts R."/>
            <person name="Zhang Z."/>
            <person name="Limpens E."/>
            <person name="Saunders D.G."/>
            <person name="Mu D."/>
            <person name="Pang E."/>
            <person name="Cao H."/>
            <person name="Cha H."/>
            <person name="Lin T."/>
            <person name="Zhou Q."/>
            <person name="Shang Y."/>
            <person name="Li Y."/>
            <person name="Ivanov S."/>
            <person name="Sharma T."/>
            <person name="Velzen R.V."/>
            <person name="Ruijter N.D."/>
            <person name="Aanen D.K."/>
            <person name="Win J."/>
            <person name="Kamoun S."/>
            <person name="Bisseling T."/>
            <person name="Huang S."/>
        </authorList>
    </citation>
    <scope>NUCLEOTIDE SEQUENCE [LARGE SCALE GENOMIC DNA]</scope>
    <source>
        <strain evidence="4">DAOM197198w</strain>
    </source>
</reference>
<dbReference type="InterPro" id="IPR006571">
    <property type="entry name" value="TLDc_dom"/>
</dbReference>
<dbReference type="Gene3D" id="1.25.40.420">
    <property type="match status" value="1"/>
</dbReference>
<feature type="domain" description="BTB" evidence="1">
    <location>
        <begin position="24"/>
        <end position="97"/>
    </location>
</feature>
<sequence length="467" mass="54672">MTDNKLLPKLSQNLLEILDDEEYYDITIEVGNDPNVKVFRAHMVILNYRSPYLRRILSTNKKKNDETLTSIKLPNILPEIFHIILKYIYGGKLSFEECDISDIIKILITANELGLQELTPFLETFLIESKKDSIDQNFDLIYQISFENNSFPELQKYCNKLISKEPNKIFNSPRFSSIPEKLLVTIIQNDNLQMNEVQVWEHVIKWGLAQNPELSSDPKSYSKGDFDALKNTLQQCIPFIRFHNFTSKEFSKNILPYREILPKELYENLLNEFLDNNYKPIKKSNPRIIEETKETNSKNIDSRIITFQHTELISKWIDRLEITDKIKNIYEFKLLYRSEFDFPGKFHEICDNQPGTVTIVKLKGSNEILGGYNPIEWKYEESYSVTKDSFIFSFKNSDSIENHILSRVKDEAKAIYNGNDGPSFGFRDLRIYGNKLKLYCRKASYEKPITGADTVIEKYEVFRIVKA</sequence>
<dbReference type="SUPFAM" id="SSF54695">
    <property type="entry name" value="POZ domain"/>
    <property type="match status" value="1"/>
</dbReference>